<feature type="region of interest" description="Disordered" evidence="1">
    <location>
        <begin position="1"/>
        <end position="25"/>
    </location>
</feature>
<sequence length="182" mass="21209">MNIAESPAIDKHPHTTADSDSSSLLPQNRLTCTKKANVNEIGLVNSAVNGITVEQQQMPTGNSAAGINQMSTNWVWSTRLLMKHSEQLTLRKYHMNSEQLTLRKYHMNSEQLTLRKYHMNSEQLTLRKYHMNSEQLTLRKYHMNSEQLTLRKYHMNSEQLTLRKYHMNSEQLTLVNSVFNDF</sequence>
<dbReference type="AlphaFoldDB" id="A0A2Z7BH32"/>
<dbReference type="OrthoDB" id="10676433at2759"/>
<dbReference type="EMBL" id="KV005790">
    <property type="protein sequence ID" value="KZV33435.1"/>
    <property type="molecule type" value="Genomic_DNA"/>
</dbReference>
<evidence type="ECO:0000256" key="1">
    <source>
        <dbReference type="SAM" id="MobiDB-lite"/>
    </source>
</evidence>
<accession>A0A2Z7BH32</accession>
<proteinExistence type="predicted"/>
<organism evidence="2 3">
    <name type="scientific">Dorcoceras hygrometricum</name>
    <dbReference type="NCBI Taxonomy" id="472368"/>
    <lineage>
        <taxon>Eukaryota</taxon>
        <taxon>Viridiplantae</taxon>
        <taxon>Streptophyta</taxon>
        <taxon>Embryophyta</taxon>
        <taxon>Tracheophyta</taxon>
        <taxon>Spermatophyta</taxon>
        <taxon>Magnoliopsida</taxon>
        <taxon>eudicotyledons</taxon>
        <taxon>Gunneridae</taxon>
        <taxon>Pentapetalae</taxon>
        <taxon>asterids</taxon>
        <taxon>lamiids</taxon>
        <taxon>Lamiales</taxon>
        <taxon>Gesneriaceae</taxon>
        <taxon>Didymocarpoideae</taxon>
        <taxon>Trichosporeae</taxon>
        <taxon>Loxocarpinae</taxon>
        <taxon>Dorcoceras</taxon>
    </lineage>
</organism>
<dbReference type="Proteomes" id="UP000250235">
    <property type="component" value="Unassembled WGS sequence"/>
</dbReference>
<protein>
    <submittedName>
        <fullName evidence="2">Uncharacterized protein</fullName>
    </submittedName>
</protein>
<reference evidence="2 3" key="1">
    <citation type="journal article" date="2015" name="Proc. Natl. Acad. Sci. U.S.A.">
        <title>The resurrection genome of Boea hygrometrica: A blueprint for survival of dehydration.</title>
        <authorList>
            <person name="Xiao L."/>
            <person name="Yang G."/>
            <person name="Zhang L."/>
            <person name="Yang X."/>
            <person name="Zhao S."/>
            <person name="Ji Z."/>
            <person name="Zhou Q."/>
            <person name="Hu M."/>
            <person name="Wang Y."/>
            <person name="Chen M."/>
            <person name="Xu Y."/>
            <person name="Jin H."/>
            <person name="Xiao X."/>
            <person name="Hu G."/>
            <person name="Bao F."/>
            <person name="Hu Y."/>
            <person name="Wan P."/>
            <person name="Li L."/>
            <person name="Deng X."/>
            <person name="Kuang T."/>
            <person name="Xiang C."/>
            <person name="Zhu J.K."/>
            <person name="Oliver M.J."/>
            <person name="He Y."/>
        </authorList>
    </citation>
    <scope>NUCLEOTIDE SEQUENCE [LARGE SCALE GENOMIC DNA]</scope>
    <source>
        <strain evidence="3">cv. XS01</strain>
    </source>
</reference>
<keyword evidence="3" id="KW-1185">Reference proteome</keyword>
<feature type="compositionally biased region" description="Basic and acidic residues" evidence="1">
    <location>
        <begin position="8"/>
        <end position="17"/>
    </location>
</feature>
<gene>
    <name evidence="2" type="ORF">F511_39701</name>
</gene>
<name>A0A2Z7BH32_9LAMI</name>
<evidence type="ECO:0000313" key="3">
    <source>
        <dbReference type="Proteomes" id="UP000250235"/>
    </source>
</evidence>
<evidence type="ECO:0000313" key="2">
    <source>
        <dbReference type="EMBL" id="KZV33435.1"/>
    </source>
</evidence>